<dbReference type="InterPro" id="IPR007152">
    <property type="entry name" value="DUF354"/>
</dbReference>
<name>A0A344TPF9_9BACT</name>
<dbReference type="SUPFAM" id="SSF53756">
    <property type="entry name" value="UDP-Glycosyltransferase/glycogen phosphorylase"/>
    <property type="match status" value="1"/>
</dbReference>
<dbReference type="EMBL" id="CP030850">
    <property type="protein sequence ID" value="AXE20530.1"/>
    <property type="molecule type" value="Genomic_DNA"/>
</dbReference>
<sequence length="364" mass="41945">MKTILVDINHPAHVHLFKYFIQEMKARGYRVIVTAKEVKVIMRLLEAYNIEYIKVGQKKDSLALKYLYEFFHLLKVLGIVWKHRVDYGIGISMVLPILSKITQMKVIALDDDDLTVTPTFAKAISFASTILNPSALSFEDRGPNRICHPSFHELAYLHPNRFEPQVSVLKEVGIEPGETFFIMRFNVFKAHHDAGVRGLDIGQKLRIIELLKPFGKIFVTTERDIEPEIKEYQLPVAPEKIHSLMYFATLFVGDSQTMISEAALLGTPAIKLNSFAGRLSIPNEIEEKYALCYSFLPDQFEEMIALIDRLVHQKNLKEDWALRRQKMLMEKIDLTDFLVRLVAHYPESVRMAKENPDRRISVAQ</sequence>
<dbReference type="PIRSF" id="PIRSF005357">
    <property type="entry name" value="UCP005357"/>
    <property type="match status" value="1"/>
</dbReference>
<evidence type="ECO:0000313" key="2">
    <source>
        <dbReference type="Proteomes" id="UP000251993"/>
    </source>
</evidence>
<dbReference type="PANTHER" id="PTHR39662:SF1">
    <property type="entry name" value="DUF354 DOMAIN-CONTAINING PROTEIN"/>
    <property type="match status" value="1"/>
</dbReference>
<evidence type="ECO:0000313" key="1">
    <source>
        <dbReference type="EMBL" id="AXE20530.1"/>
    </source>
</evidence>
<proteinExistence type="predicted"/>
<dbReference type="AlphaFoldDB" id="A0A344TPF9"/>
<dbReference type="PANTHER" id="PTHR39662">
    <property type="entry name" value="DUF354 DOMAIN-CONTAINING PROTEIN-RELATED"/>
    <property type="match status" value="1"/>
</dbReference>
<organism evidence="1 2">
    <name type="scientific">Runella rosea</name>
    <dbReference type="NCBI Taxonomy" id="2259595"/>
    <lineage>
        <taxon>Bacteria</taxon>
        <taxon>Pseudomonadati</taxon>
        <taxon>Bacteroidota</taxon>
        <taxon>Cytophagia</taxon>
        <taxon>Cytophagales</taxon>
        <taxon>Spirosomataceae</taxon>
        <taxon>Runella</taxon>
    </lineage>
</organism>
<gene>
    <name evidence="1" type="ORF">DR864_23715</name>
</gene>
<dbReference type="Pfam" id="PF04007">
    <property type="entry name" value="DUF354"/>
    <property type="match status" value="1"/>
</dbReference>
<reference evidence="1 2" key="1">
    <citation type="submission" date="2018-07" db="EMBL/GenBank/DDBJ databases">
        <title>Genome sequencing of Runella.</title>
        <authorList>
            <person name="Baek M.-G."/>
            <person name="Yi H."/>
        </authorList>
    </citation>
    <scope>NUCLEOTIDE SEQUENCE [LARGE SCALE GENOMIC DNA]</scope>
    <source>
        <strain evidence="1 2">HYN0085</strain>
    </source>
</reference>
<protein>
    <recommendedName>
        <fullName evidence="3">DUF354 domain-containing protein</fullName>
    </recommendedName>
</protein>
<dbReference type="RefSeq" id="WP_114069293.1">
    <property type="nucleotide sequence ID" value="NZ_CP030850.1"/>
</dbReference>
<dbReference type="OrthoDB" id="7058268at2"/>
<dbReference type="Proteomes" id="UP000251993">
    <property type="component" value="Chromosome"/>
</dbReference>
<accession>A0A344TPF9</accession>
<evidence type="ECO:0008006" key="3">
    <source>
        <dbReference type="Google" id="ProtNLM"/>
    </source>
</evidence>
<keyword evidence="2" id="KW-1185">Reference proteome</keyword>
<dbReference type="KEGG" id="run:DR864_23715"/>